<dbReference type="InterPro" id="IPR002818">
    <property type="entry name" value="DJ-1/PfpI"/>
</dbReference>
<feature type="domain" description="DJ-1/PfpI" evidence="6">
    <location>
        <begin position="30"/>
        <end position="226"/>
    </location>
</feature>
<name>A0AAV5RPF9_STABA</name>
<gene>
    <name evidence="7" type="ORF">DASB73_039640</name>
</gene>
<dbReference type="InterPro" id="IPR050325">
    <property type="entry name" value="Prot/Nucl_acid_deglycase"/>
</dbReference>
<accession>A0AAV5RPF9</accession>
<protein>
    <recommendedName>
        <fullName evidence="1">D-lactate dehydratase</fullName>
        <ecNumber evidence="1">4.2.1.130</ecNumber>
    </recommendedName>
</protein>
<sequence length="239" mass="24822">MPLPKKAAIIITSYNGPLYPDGMNTGAFLSEVYDPFKAYTDAGFEVDIVSETGKFGWDEHSLSPAFAPQEMIEASKNPENAFAKALANIKKASATTASDYGLVNVAGGHGTVFDFVGKAPGDAALAGKVYDNGGLVVAVCHGPCLLPDVVDKDGNHIVKGKQVTGFPDSGEIVMGLVETLDKGNLAYTERVLKAAGANYLEAAPPFDSKVVVDGRLVTGANPASATPAAETAIKLFGEL</sequence>
<keyword evidence="3" id="KW-0456">Lyase</keyword>
<proteinExistence type="inferred from homology"/>
<keyword evidence="2" id="KW-0346">Stress response</keyword>
<dbReference type="AlphaFoldDB" id="A0AAV5RPF9"/>
<evidence type="ECO:0000313" key="7">
    <source>
        <dbReference type="EMBL" id="GMM53001.1"/>
    </source>
</evidence>
<dbReference type="EMBL" id="BTGC01000008">
    <property type="protein sequence ID" value="GMM53001.1"/>
    <property type="molecule type" value="Genomic_DNA"/>
</dbReference>
<dbReference type="PANTHER" id="PTHR48094">
    <property type="entry name" value="PROTEIN/NUCLEIC ACID DEGLYCASE DJ-1-RELATED"/>
    <property type="match status" value="1"/>
</dbReference>
<evidence type="ECO:0000256" key="3">
    <source>
        <dbReference type="ARBA" id="ARBA00023239"/>
    </source>
</evidence>
<dbReference type="GO" id="GO:0019243">
    <property type="term" value="P:methylglyoxal catabolic process to D-lactate via S-lactoyl-glutathione"/>
    <property type="evidence" value="ECO:0007669"/>
    <property type="project" value="TreeGrafter"/>
</dbReference>
<dbReference type="Proteomes" id="UP001362899">
    <property type="component" value="Unassembled WGS sequence"/>
</dbReference>
<dbReference type="GO" id="GO:0005737">
    <property type="term" value="C:cytoplasm"/>
    <property type="evidence" value="ECO:0007669"/>
    <property type="project" value="TreeGrafter"/>
</dbReference>
<dbReference type="PANTHER" id="PTHR48094:SF11">
    <property type="entry name" value="GLUTATHIONE-INDEPENDENT GLYOXALASE HSP31-RELATED"/>
    <property type="match status" value="1"/>
</dbReference>
<dbReference type="GO" id="GO:0019172">
    <property type="term" value="F:glyoxalase III activity"/>
    <property type="evidence" value="ECO:0007669"/>
    <property type="project" value="UniProtKB-EC"/>
</dbReference>
<evidence type="ECO:0000256" key="2">
    <source>
        <dbReference type="ARBA" id="ARBA00023016"/>
    </source>
</evidence>
<comment type="similarity">
    <text evidence="4">Belongs to the peptidase C56 family. HSP31-like subfamily.</text>
</comment>
<organism evidence="7 8">
    <name type="scientific">Starmerella bacillaris</name>
    <name type="common">Yeast</name>
    <name type="synonym">Candida zemplinina</name>
    <dbReference type="NCBI Taxonomy" id="1247836"/>
    <lineage>
        <taxon>Eukaryota</taxon>
        <taxon>Fungi</taxon>
        <taxon>Dikarya</taxon>
        <taxon>Ascomycota</taxon>
        <taxon>Saccharomycotina</taxon>
        <taxon>Dipodascomycetes</taxon>
        <taxon>Dipodascales</taxon>
        <taxon>Trichomonascaceae</taxon>
        <taxon>Starmerella</taxon>
    </lineage>
</organism>
<keyword evidence="8" id="KW-1185">Reference proteome</keyword>
<dbReference type="InterPro" id="IPR029062">
    <property type="entry name" value="Class_I_gatase-like"/>
</dbReference>
<dbReference type="EC" id="4.2.1.130" evidence="1"/>
<dbReference type="Pfam" id="PF01965">
    <property type="entry name" value="DJ-1_PfpI"/>
    <property type="match status" value="1"/>
</dbReference>
<comment type="caution">
    <text evidence="7">The sequence shown here is derived from an EMBL/GenBank/DDBJ whole genome shotgun (WGS) entry which is preliminary data.</text>
</comment>
<evidence type="ECO:0000256" key="4">
    <source>
        <dbReference type="ARBA" id="ARBA00038493"/>
    </source>
</evidence>
<evidence type="ECO:0000256" key="5">
    <source>
        <dbReference type="ARBA" id="ARBA00048082"/>
    </source>
</evidence>
<evidence type="ECO:0000313" key="8">
    <source>
        <dbReference type="Proteomes" id="UP001362899"/>
    </source>
</evidence>
<evidence type="ECO:0000256" key="1">
    <source>
        <dbReference type="ARBA" id="ARBA00013134"/>
    </source>
</evidence>
<evidence type="ECO:0000259" key="6">
    <source>
        <dbReference type="Pfam" id="PF01965"/>
    </source>
</evidence>
<dbReference type="Gene3D" id="3.40.50.880">
    <property type="match status" value="1"/>
</dbReference>
<dbReference type="SUPFAM" id="SSF52317">
    <property type="entry name" value="Class I glutamine amidotransferase-like"/>
    <property type="match status" value="1"/>
</dbReference>
<reference evidence="7 8" key="1">
    <citation type="journal article" date="2023" name="Elife">
        <title>Identification of key yeast species and microbe-microbe interactions impacting larval growth of Drosophila in the wild.</title>
        <authorList>
            <person name="Mure A."/>
            <person name="Sugiura Y."/>
            <person name="Maeda R."/>
            <person name="Honda K."/>
            <person name="Sakurai N."/>
            <person name="Takahashi Y."/>
            <person name="Watada M."/>
            <person name="Katoh T."/>
            <person name="Gotoh A."/>
            <person name="Gotoh Y."/>
            <person name="Taniguchi I."/>
            <person name="Nakamura K."/>
            <person name="Hayashi T."/>
            <person name="Katayama T."/>
            <person name="Uemura T."/>
            <person name="Hattori Y."/>
        </authorList>
    </citation>
    <scope>NUCLEOTIDE SEQUENCE [LARGE SCALE GENOMIC DNA]</scope>
    <source>
        <strain evidence="7 8">SB-73</strain>
    </source>
</reference>
<comment type="catalytic activity">
    <reaction evidence="5">
        <text>methylglyoxal + H2O = (R)-lactate + H(+)</text>
        <dbReference type="Rhea" id="RHEA:27754"/>
        <dbReference type="ChEBI" id="CHEBI:15377"/>
        <dbReference type="ChEBI" id="CHEBI:15378"/>
        <dbReference type="ChEBI" id="CHEBI:16004"/>
        <dbReference type="ChEBI" id="CHEBI:17158"/>
        <dbReference type="EC" id="4.2.1.130"/>
    </reaction>
</comment>